<feature type="transmembrane region" description="Helical" evidence="1">
    <location>
        <begin position="112"/>
        <end position="128"/>
    </location>
</feature>
<evidence type="ECO:0000256" key="1">
    <source>
        <dbReference type="SAM" id="Phobius"/>
    </source>
</evidence>
<feature type="transmembrane region" description="Helical" evidence="1">
    <location>
        <begin position="164"/>
        <end position="182"/>
    </location>
</feature>
<name>A0A371IKU8_9FIRM</name>
<keyword evidence="1" id="KW-0812">Transmembrane</keyword>
<gene>
    <name evidence="4" type="ORF">BBG48_006555</name>
</gene>
<dbReference type="PANTHER" id="PTHR44757">
    <property type="entry name" value="DIGUANYLATE CYCLASE DGCP"/>
    <property type="match status" value="1"/>
</dbReference>
<dbReference type="InterPro" id="IPR052155">
    <property type="entry name" value="Biofilm_reg_signaling"/>
</dbReference>
<dbReference type="PANTHER" id="PTHR44757:SF2">
    <property type="entry name" value="BIOFILM ARCHITECTURE MAINTENANCE PROTEIN MBAA"/>
    <property type="match status" value="1"/>
</dbReference>
<dbReference type="PROSITE" id="PS50883">
    <property type="entry name" value="EAL"/>
    <property type="match status" value="1"/>
</dbReference>
<comment type="caution">
    <text evidence="4">The sequence shown here is derived from an EMBL/GenBank/DDBJ whole genome shotgun (WGS) entry which is preliminary data.</text>
</comment>
<dbReference type="EMBL" id="MBEW02000012">
    <property type="protein sequence ID" value="RDY21086.1"/>
    <property type="molecule type" value="Genomic_DNA"/>
</dbReference>
<feature type="transmembrane region" description="Helical" evidence="1">
    <location>
        <begin position="55"/>
        <end position="78"/>
    </location>
</feature>
<dbReference type="SMART" id="SM00267">
    <property type="entry name" value="GGDEF"/>
    <property type="match status" value="1"/>
</dbReference>
<dbReference type="InterPro" id="IPR043128">
    <property type="entry name" value="Rev_trsase/Diguanyl_cyclase"/>
</dbReference>
<dbReference type="SUPFAM" id="SSF141868">
    <property type="entry name" value="EAL domain-like"/>
    <property type="match status" value="1"/>
</dbReference>
<evidence type="ECO:0000313" key="5">
    <source>
        <dbReference type="Proteomes" id="UP000093352"/>
    </source>
</evidence>
<evidence type="ECO:0000259" key="2">
    <source>
        <dbReference type="PROSITE" id="PS50883"/>
    </source>
</evidence>
<dbReference type="CDD" id="cd01949">
    <property type="entry name" value="GGDEF"/>
    <property type="match status" value="1"/>
</dbReference>
<keyword evidence="1" id="KW-1133">Transmembrane helix</keyword>
<dbReference type="SMART" id="SM00052">
    <property type="entry name" value="EAL"/>
    <property type="match status" value="1"/>
</dbReference>
<sequence length="669" mass="77542">MNIFQNYRQKFYNLSNAVTNEDIEQFGFDLTTYTMAYIFIIGSTISIFFGLHCKIYLPTIVFYWLFIVTTALGLIWLVDSCIDIKLKHHVLGLTISLWLLLTYIVYYNKLFVAYWFIFLILAIVARLNTRSTVSWYLIASFLMFIEYTFAYNNYSVVTLYTSNYISILMMVLFTLGCNELVIRLNRTLVGSRIAETQKLTEKNKEILSLYEILSANEEKLRVQYESLEKYNMTIMEKQSELEFLANNDELTGILNRKRIYEFIQAKINSGICPNERFFVGFIDLDNFKAINDVLGHNTGDDILKLVAKKLSQNVNAQDVFGRLGGDEFAIIIHRAITNEVLEIYLNKICNLFEEELLLKQKSIKVTASIGVAEYPKDGKTAVDLMKAADTAMYKAKSEGKKKFRFYNKDIEQLMLQRVEMENSLVRAIRNKEFYFEYQPIFDIITNKVELFEALIRWKKPNGELISPASFIPFAEEKGYINEIGEWGLNEVCKKIKELEKENFTNIKIAYNISTVQMDTPNFVEKVTSIIKKHDIKPNCLEFELTESVIIKNKQIAIEKINLLKKLGISISLDDFGTGFSSLSYLTELPIDILKIDKAFIDKIGVDYKVEELITFIIHLVHKMQIKVISEGIETNKQLMFLKQNSCDLIQGFLLSKPVCEYDVKKFLDK</sequence>
<dbReference type="Proteomes" id="UP000093352">
    <property type="component" value="Unassembled WGS sequence"/>
</dbReference>
<keyword evidence="1" id="KW-0472">Membrane</keyword>
<feature type="transmembrane region" description="Helical" evidence="1">
    <location>
        <begin position="135"/>
        <end position="152"/>
    </location>
</feature>
<dbReference type="RefSeq" id="WP_068912997.1">
    <property type="nucleotide sequence ID" value="NZ_MBEW02000012.1"/>
</dbReference>
<feature type="transmembrane region" description="Helical" evidence="1">
    <location>
        <begin position="90"/>
        <end position="106"/>
    </location>
</feature>
<dbReference type="CDD" id="cd01948">
    <property type="entry name" value="EAL"/>
    <property type="match status" value="1"/>
</dbReference>
<dbReference type="SUPFAM" id="SSF55073">
    <property type="entry name" value="Nucleotide cyclase"/>
    <property type="match status" value="1"/>
</dbReference>
<dbReference type="InterPro" id="IPR001633">
    <property type="entry name" value="EAL_dom"/>
</dbReference>
<dbReference type="STRING" id="1871336.BBG48_08795"/>
<keyword evidence="5" id="KW-1185">Reference proteome</keyword>
<evidence type="ECO:0000259" key="3">
    <source>
        <dbReference type="PROSITE" id="PS50887"/>
    </source>
</evidence>
<protein>
    <submittedName>
        <fullName evidence="4">Bifunctional diguanylate cyclase/phosphodiesterase</fullName>
    </submittedName>
</protein>
<organism evidence="4 5">
    <name type="scientific">Criibacterium bergeronii</name>
    <dbReference type="NCBI Taxonomy" id="1871336"/>
    <lineage>
        <taxon>Bacteria</taxon>
        <taxon>Bacillati</taxon>
        <taxon>Bacillota</taxon>
        <taxon>Clostridia</taxon>
        <taxon>Peptostreptococcales</taxon>
        <taxon>Filifactoraceae</taxon>
        <taxon>Criibacterium</taxon>
    </lineage>
</organism>
<evidence type="ECO:0000313" key="4">
    <source>
        <dbReference type="EMBL" id="RDY21086.1"/>
    </source>
</evidence>
<feature type="domain" description="EAL" evidence="2">
    <location>
        <begin position="417"/>
        <end position="669"/>
    </location>
</feature>
<accession>A0A371IKU8</accession>
<feature type="domain" description="GGDEF" evidence="3">
    <location>
        <begin position="275"/>
        <end position="408"/>
    </location>
</feature>
<dbReference type="Pfam" id="PF00563">
    <property type="entry name" value="EAL"/>
    <property type="match status" value="1"/>
</dbReference>
<dbReference type="NCBIfam" id="TIGR00254">
    <property type="entry name" value="GGDEF"/>
    <property type="match status" value="1"/>
</dbReference>
<dbReference type="Gene3D" id="3.20.20.450">
    <property type="entry name" value="EAL domain"/>
    <property type="match status" value="1"/>
</dbReference>
<dbReference type="InterPro" id="IPR035919">
    <property type="entry name" value="EAL_sf"/>
</dbReference>
<dbReference type="InterPro" id="IPR029787">
    <property type="entry name" value="Nucleotide_cyclase"/>
</dbReference>
<dbReference type="PROSITE" id="PS50887">
    <property type="entry name" value="GGDEF"/>
    <property type="match status" value="1"/>
</dbReference>
<feature type="transmembrane region" description="Helical" evidence="1">
    <location>
        <begin position="30"/>
        <end position="49"/>
    </location>
</feature>
<dbReference type="Gene3D" id="3.30.70.270">
    <property type="match status" value="1"/>
</dbReference>
<proteinExistence type="predicted"/>
<reference evidence="4 5" key="1">
    <citation type="journal article" date="2016" name="Genome Announc.">
        <title>Draft Genome Sequence of Criibacterium bergeronii gen. nov., sp. nov., Strain CCRI-22567T, Isolated from a Vaginal Sample from a Woman with Bacterial Vaginosis.</title>
        <authorList>
            <person name="Maheux A.F."/>
            <person name="Berube E."/>
            <person name="Boudreau D.K."/>
            <person name="Raymond F."/>
            <person name="Corbeil J."/>
            <person name="Roy P.H."/>
            <person name="Boissinot M."/>
            <person name="Omar R.F."/>
        </authorList>
    </citation>
    <scope>NUCLEOTIDE SEQUENCE [LARGE SCALE GENOMIC DNA]</scope>
    <source>
        <strain evidence="4 5">CCRI-22567</strain>
    </source>
</reference>
<dbReference type="InterPro" id="IPR000160">
    <property type="entry name" value="GGDEF_dom"/>
</dbReference>
<dbReference type="AlphaFoldDB" id="A0A371IKU8"/>
<dbReference type="Pfam" id="PF00990">
    <property type="entry name" value="GGDEF"/>
    <property type="match status" value="1"/>
</dbReference>